<dbReference type="Gene3D" id="1.20.81.30">
    <property type="entry name" value="Type II secretion system (T2SS), domain F"/>
    <property type="match status" value="2"/>
</dbReference>
<reference evidence="9 10" key="1">
    <citation type="journal article" name="Front. Microbiol.">
        <title>Sugar Metabolism of the First Thermophilic Planctomycete Thermogutta terrifontis: Comparative Genomic and Transcriptomic Approaches.</title>
        <authorList>
            <person name="Elcheninov A.G."/>
            <person name="Menzel P."/>
            <person name="Gudbergsdottir S.R."/>
            <person name="Slesarev A.I."/>
            <person name="Kadnikov V.V."/>
            <person name="Krogh A."/>
            <person name="Bonch-Osmolovskaya E.A."/>
            <person name="Peng X."/>
            <person name="Kublanov I.V."/>
        </authorList>
    </citation>
    <scope>NUCLEOTIDE SEQUENCE [LARGE SCALE GENOMIC DNA]</scope>
    <source>
        <strain evidence="9 10">R1</strain>
    </source>
</reference>
<feature type="transmembrane region" description="Helical" evidence="7">
    <location>
        <begin position="220"/>
        <end position="237"/>
    </location>
</feature>
<dbReference type="PANTHER" id="PTHR30012">
    <property type="entry name" value="GENERAL SECRETION PATHWAY PROTEIN"/>
    <property type="match status" value="1"/>
</dbReference>
<name>A0A286RE68_9BACT</name>
<dbReference type="RefSeq" id="WP_168175797.1">
    <property type="nucleotide sequence ID" value="NZ_CP018477.1"/>
</dbReference>
<feature type="transmembrane region" description="Helical" evidence="7">
    <location>
        <begin position="116"/>
        <end position="135"/>
    </location>
</feature>
<dbReference type="KEGG" id="ttf:THTE_1644"/>
<feature type="domain" description="Type II secretion system protein GspF" evidence="8">
    <location>
        <begin position="232"/>
        <end position="349"/>
    </location>
</feature>
<comment type="similarity">
    <text evidence="2">Belongs to the GSP F family.</text>
</comment>
<evidence type="ECO:0000256" key="3">
    <source>
        <dbReference type="ARBA" id="ARBA00022475"/>
    </source>
</evidence>
<dbReference type="EMBL" id="CP018477">
    <property type="protein sequence ID" value="ASV74246.1"/>
    <property type="molecule type" value="Genomic_DNA"/>
</dbReference>
<dbReference type="PANTHER" id="PTHR30012:SF0">
    <property type="entry name" value="TYPE II SECRETION SYSTEM PROTEIN F-RELATED"/>
    <property type="match status" value="1"/>
</dbReference>
<dbReference type="InterPro" id="IPR042094">
    <property type="entry name" value="T2SS_GspF_sf"/>
</dbReference>
<evidence type="ECO:0000256" key="5">
    <source>
        <dbReference type="ARBA" id="ARBA00022989"/>
    </source>
</evidence>
<proteinExistence type="inferred from homology"/>
<keyword evidence="3" id="KW-1003">Cell membrane</keyword>
<feature type="domain" description="Type II secretion system protein GspF" evidence="8">
    <location>
        <begin position="19"/>
        <end position="136"/>
    </location>
</feature>
<evidence type="ECO:0000313" key="10">
    <source>
        <dbReference type="Proteomes" id="UP000215086"/>
    </source>
</evidence>
<keyword evidence="6 7" id="KW-0472">Membrane</keyword>
<evidence type="ECO:0000256" key="1">
    <source>
        <dbReference type="ARBA" id="ARBA00004651"/>
    </source>
</evidence>
<evidence type="ECO:0000313" key="9">
    <source>
        <dbReference type="EMBL" id="ASV74246.1"/>
    </source>
</evidence>
<dbReference type="Proteomes" id="UP000215086">
    <property type="component" value="Chromosome"/>
</dbReference>
<dbReference type="AlphaFoldDB" id="A0A286RE68"/>
<evidence type="ECO:0000259" key="8">
    <source>
        <dbReference type="Pfam" id="PF00482"/>
    </source>
</evidence>
<organism evidence="9 10">
    <name type="scientific">Thermogutta terrifontis</name>
    <dbReference type="NCBI Taxonomy" id="1331910"/>
    <lineage>
        <taxon>Bacteria</taxon>
        <taxon>Pseudomonadati</taxon>
        <taxon>Planctomycetota</taxon>
        <taxon>Planctomycetia</taxon>
        <taxon>Pirellulales</taxon>
        <taxon>Thermoguttaceae</taxon>
        <taxon>Thermogutta</taxon>
    </lineage>
</organism>
<feature type="transmembrane region" description="Helical" evidence="7">
    <location>
        <begin position="329"/>
        <end position="350"/>
    </location>
</feature>
<dbReference type="GO" id="GO:0005886">
    <property type="term" value="C:plasma membrane"/>
    <property type="evidence" value="ECO:0007669"/>
    <property type="project" value="UniProtKB-SubCell"/>
</dbReference>
<feature type="transmembrane region" description="Helical" evidence="7">
    <location>
        <begin position="176"/>
        <end position="200"/>
    </location>
</feature>
<keyword evidence="4 7" id="KW-0812">Transmembrane</keyword>
<dbReference type="Pfam" id="PF00482">
    <property type="entry name" value="T2SSF"/>
    <property type="match status" value="2"/>
</dbReference>
<keyword evidence="5 7" id="KW-1133">Transmembrane helix</keyword>
<keyword evidence="10" id="KW-1185">Reference proteome</keyword>
<accession>A0A286RE68</accession>
<dbReference type="InterPro" id="IPR003004">
    <property type="entry name" value="GspF/PilC"/>
</dbReference>
<evidence type="ECO:0000256" key="7">
    <source>
        <dbReference type="SAM" id="Phobius"/>
    </source>
</evidence>
<protein>
    <submittedName>
        <fullName evidence="9">Type IV fimbrial assembly protein PilC</fullName>
    </submittedName>
</protein>
<sequence length="360" mass="39374">MCPGARFDGSPVDWERLADVISQSVRSGLPLPNALEALAEDCPDRATKSAFRQLARLISRGMSLQDGLRRISNAQSRELRAILEAGTLCPQPGEALSRLLKLRSHYQESLFDLRAVLGYPILCGLVIMAGLPILLSQWLTSGFSLINLANYPDIWSVSAPDCSSTSSAEIVVQVSVWWLASLLFLVILVLATAVLLIIALGPTRLSSASWIYRMPLVGTYYRTAALSYLAGVMAALLDQGVRMPAALSAAARVSRWPKLKKALEEASRRTEEGIPLGEAMAKCPWMSATFLAFLADSSQTIPLEERFRALCSLFDRQVSSLRAVLERNLTGIMLLGLIPALMPLFAWFVAVQSCLATFTW</sequence>
<comment type="subcellular location">
    <subcellularLocation>
        <location evidence="1">Cell membrane</location>
        <topology evidence="1">Multi-pass membrane protein</topology>
    </subcellularLocation>
</comment>
<evidence type="ECO:0000256" key="4">
    <source>
        <dbReference type="ARBA" id="ARBA00022692"/>
    </source>
</evidence>
<dbReference type="InterPro" id="IPR018076">
    <property type="entry name" value="T2SS_GspF_dom"/>
</dbReference>
<evidence type="ECO:0000256" key="2">
    <source>
        <dbReference type="ARBA" id="ARBA00005745"/>
    </source>
</evidence>
<evidence type="ECO:0000256" key="6">
    <source>
        <dbReference type="ARBA" id="ARBA00023136"/>
    </source>
</evidence>
<gene>
    <name evidence="9" type="ORF">THTE_1644</name>
</gene>